<dbReference type="InterPro" id="IPR036259">
    <property type="entry name" value="MFS_trans_sf"/>
</dbReference>
<feature type="transmembrane region" description="Helical" evidence="6">
    <location>
        <begin position="300"/>
        <end position="318"/>
    </location>
</feature>
<evidence type="ECO:0008006" key="9">
    <source>
        <dbReference type="Google" id="ProtNLM"/>
    </source>
</evidence>
<name>A0A061H629_9BASI</name>
<dbReference type="Gene3D" id="1.20.1250.20">
    <property type="entry name" value="MFS general substrate transporter like domains"/>
    <property type="match status" value="2"/>
</dbReference>
<feature type="compositionally biased region" description="Basic and acidic residues" evidence="5">
    <location>
        <begin position="231"/>
        <end position="243"/>
    </location>
</feature>
<accession>A0A061H629</accession>
<feature type="transmembrane region" description="Helical" evidence="6">
    <location>
        <begin position="338"/>
        <end position="365"/>
    </location>
</feature>
<sequence length="579" mass="60304">MDRLPSKPVRLVQQLSPNERKVAFASICIFGAVLSLDRLTAPSYQTVAASSLDSHSLLTLVAVVRSIAAAVAGPTSAQLCEMGGLLCAYVAGVVLYAAGCLVMASAPDIAVFALGGALYELGANGLIVAQSVLIASATSPRIRLFSQTLPQLSFAVLGYPSASIYAAVLKRWGWRSGLGMFAALGPASLLPLLVVMFNGSRRTVEDLNSAASPTFDARLRPGWNGTSGDAAARKDEGGAVKPGEQRRPIEHIVALLRRLWTLLQLADAVGLFLLLCSVAAVLLPLLLAAREPSGWSSPHILLPLVLGLAILLPAFALWERWGAVRPVLPVDLVRSRAWLLPALVTALFWAAHAIQGSYLATYLYVALGASARAQQSVAVTYSVADCLFGVVLVSALVRATGRLYPFQVLGLAVGVAGIGLMLALRTSSDLARIAVAQAVLGTAGSLVVAPLQVSVQVSLDEHRLATAVGALNLFNALGSAVGSAAAGSIWSGALLPRLSSQVELTSDDVRSVYSEPLAWIQSHALGSAKRTAVVLAYRGTWTLVLSAAAGVAGLALLVGLFLPNPILDKERQDSGPVEG</sequence>
<feature type="transmembrane region" description="Helical" evidence="6">
    <location>
        <begin position="268"/>
        <end position="288"/>
    </location>
</feature>
<reference evidence="7 8" key="1">
    <citation type="journal article" date="2013" name="Plant Cell">
        <title>The transition from a phytopathogenic smut ancestor to an anamorphic biocontrol agent deciphered by comparative whole-genome analysis.</title>
        <authorList>
            <person name="Lefebvre F."/>
            <person name="Joly D.L."/>
            <person name="Labbe C."/>
            <person name="Teichmann B."/>
            <person name="Linning R."/>
            <person name="Belzile F."/>
            <person name="Bakkeren G."/>
            <person name="Belanger R.R."/>
        </authorList>
    </citation>
    <scope>NUCLEOTIDE SEQUENCE [LARGE SCALE GENOMIC DNA]</scope>
    <source>
        <strain evidence="7 8">PF-1</strain>
    </source>
</reference>
<dbReference type="PANTHER" id="PTHR23501:SF87">
    <property type="entry name" value="SIDEROPHORE IRON TRANSPORTER 2"/>
    <property type="match status" value="1"/>
</dbReference>
<dbReference type="InterPro" id="IPR011701">
    <property type="entry name" value="MFS"/>
</dbReference>
<evidence type="ECO:0000256" key="1">
    <source>
        <dbReference type="ARBA" id="ARBA00004141"/>
    </source>
</evidence>
<feature type="transmembrane region" description="Helical" evidence="6">
    <location>
        <begin position="85"/>
        <end position="104"/>
    </location>
</feature>
<keyword evidence="4 6" id="KW-0472">Membrane</keyword>
<feature type="transmembrane region" description="Helical" evidence="6">
    <location>
        <begin position="539"/>
        <end position="562"/>
    </location>
</feature>
<dbReference type="Pfam" id="PF07690">
    <property type="entry name" value="MFS_1"/>
    <property type="match status" value="1"/>
</dbReference>
<dbReference type="SUPFAM" id="SSF103473">
    <property type="entry name" value="MFS general substrate transporter"/>
    <property type="match status" value="2"/>
</dbReference>
<feature type="transmembrane region" description="Helical" evidence="6">
    <location>
        <begin position="403"/>
        <end position="423"/>
    </location>
</feature>
<evidence type="ECO:0000256" key="4">
    <source>
        <dbReference type="ARBA" id="ARBA00023136"/>
    </source>
</evidence>
<evidence type="ECO:0000313" key="7">
    <source>
        <dbReference type="EMBL" id="EPQ28058.1"/>
    </source>
</evidence>
<dbReference type="HOGENOM" id="CLU_012970_2_2_1"/>
<dbReference type="EMBL" id="KE361636">
    <property type="protein sequence ID" value="EPQ28058.1"/>
    <property type="molecule type" value="Genomic_DNA"/>
</dbReference>
<dbReference type="GO" id="GO:0022857">
    <property type="term" value="F:transmembrane transporter activity"/>
    <property type="evidence" value="ECO:0007669"/>
    <property type="project" value="InterPro"/>
</dbReference>
<evidence type="ECO:0000256" key="3">
    <source>
        <dbReference type="ARBA" id="ARBA00022989"/>
    </source>
</evidence>
<feature type="transmembrane region" description="Helical" evidence="6">
    <location>
        <begin position="178"/>
        <end position="197"/>
    </location>
</feature>
<dbReference type="GeneID" id="19318490"/>
<keyword evidence="3 6" id="KW-1133">Transmembrane helix</keyword>
<proteinExistence type="predicted"/>
<dbReference type="GO" id="GO:0005886">
    <property type="term" value="C:plasma membrane"/>
    <property type="evidence" value="ECO:0007669"/>
    <property type="project" value="TreeGrafter"/>
</dbReference>
<feature type="transmembrane region" description="Helical" evidence="6">
    <location>
        <begin position="377"/>
        <end position="397"/>
    </location>
</feature>
<evidence type="ECO:0000256" key="2">
    <source>
        <dbReference type="ARBA" id="ARBA00022692"/>
    </source>
</evidence>
<dbReference type="RefSeq" id="XP_007880102.1">
    <property type="nucleotide sequence ID" value="XM_007881911.1"/>
</dbReference>
<dbReference type="KEGG" id="pfp:PFL1_04385"/>
<dbReference type="Proteomes" id="UP000053664">
    <property type="component" value="Unassembled WGS sequence"/>
</dbReference>
<dbReference type="eggNOG" id="KOG0254">
    <property type="taxonomic scope" value="Eukaryota"/>
</dbReference>
<evidence type="ECO:0000313" key="8">
    <source>
        <dbReference type="Proteomes" id="UP000053664"/>
    </source>
</evidence>
<comment type="subcellular location">
    <subcellularLocation>
        <location evidence="1">Membrane</location>
        <topology evidence="1">Multi-pass membrane protein</topology>
    </subcellularLocation>
</comment>
<dbReference type="AlphaFoldDB" id="A0A061H629"/>
<dbReference type="OrthoDB" id="2241241at2759"/>
<evidence type="ECO:0000256" key="6">
    <source>
        <dbReference type="SAM" id="Phobius"/>
    </source>
</evidence>
<organism evidence="7 8">
    <name type="scientific">Pseudozyma flocculosa PF-1</name>
    <dbReference type="NCBI Taxonomy" id="1277687"/>
    <lineage>
        <taxon>Eukaryota</taxon>
        <taxon>Fungi</taxon>
        <taxon>Dikarya</taxon>
        <taxon>Basidiomycota</taxon>
        <taxon>Ustilaginomycotina</taxon>
        <taxon>Ustilaginomycetes</taxon>
        <taxon>Ustilaginales</taxon>
        <taxon>Ustilaginaceae</taxon>
        <taxon>Pseudozyma</taxon>
    </lineage>
</organism>
<dbReference type="PANTHER" id="PTHR23501">
    <property type="entry name" value="MAJOR FACILITATOR SUPERFAMILY"/>
    <property type="match status" value="1"/>
</dbReference>
<feature type="transmembrane region" description="Helical" evidence="6">
    <location>
        <begin position="110"/>
        <end position="135"/>
    </location>
</feature>
<gene>
    <name evidence="7" type="ORF">PFL1_04385</name>
</gene>
<feature type="transmembrane region" description="Helical" evidence="6">
    <location>
        <begin position="473"/>
        <end position="495"/>
    </location>
</feature>
<evidence type="ECO:0000256" key="5">
    <source>
        <dbReference type="SAM" id="MobiDB-lite"/>
    </source>
</evidence>
<protein>
    <recommendedName>
        <fullName evidence="9">Major facilitator superfamily (MFS) profile domain-containing protein</fullName>
    </recommendedName>
</protein>
<feature type="transmembrane region" description="Helical" evidence="6">
    <location>
        <begin position="430"/>
        <end position="453"/>
    </location>
</feature>
<keyword evidence="2 6" id="KW-0812">Transmembrane</keyword>
<feature type="region of interest" description="Disordered" evidence="5">
    <location>
        <begin position="222"/>
        <end position="243"/>
    </location>
</feature>